<dbReference type="PANTHER" id="PTHR47916:SF1">
    <property type="entry name" value="3-HYDROXY-5-PHOSPHONOOXYPENTANE-2,4-DIONE THIOLASE"/>
    <property type="match status" value="1"/>
</dbReference>
<protein>
    <recommendedName>
        <fullName evidence="2">Fructose-bisphosphate aldolase</fullName>
    </recommendedName>
</protein>
<gene>
    <name evidence="1" type="ORF">S06H3_11887</name>
</gene>
<comment type="caution">
    <text evidence="1">The sequence shown here is derived from an EMBL/GenBank/DDBJ whole genome shotgun (WGS) entry which is preliminary data.</text>
</comment>
<dbReference type="SUPFAM" id="SSF51569">
    <property type="entry name" value="Aldolase"/>
    <property type="match status" value="1"/>
</dbReference>
<proteinExistence type="predicted"/>
<organism evidence="1">
    <name type="scientific">marine sediment metagenome</name>
    <dbReference type="NCBI Taxonomy" id="412755"/>
    <lineage>
        <taxon>unclassified sequences</taxon>
        <taxon>metagenomes</taxon>
        <taxon>ecological metagenomes</taxon>
    </lineage>
</organism>
<dbReference type="InterPro" id="IPR050456">
    <property type="entry name" value="DeoC/FbaB_aldolase"/>
</dbReference>
<dbReference type="InterPro" id="IPR002915">
    <property type="entry name" value="DeoC/FbaB/LacD_aldolase"/>
</dbReference>
<dbReference type="PANTHER" id="PTHR47916">
    <property type="entry name" value="FRUCTOSE-BISPHOSPHATE ALDOLASE CLASS 1"/>
    <property type="match status" value="1"/>
</dbReference>
<dbReference type="InterPro" id="IPR013785">
    <property type="entry name" value="Aldolase_TIM"/>
</dbReference>
<evidence type="ECO:0008006" key="2">
    <source>
        <dbReference type="Google" id="ProtNLM"/>
    </source>
</evidence>
<dbReference type="GO" id="GO:0016829">
    <property type="term" value="F:lyase activity"/>
    <property type="evidence" value="ECO:0007669"/>
    <property type="project" value="InterPro"/>
</dbReference>
<feature type="non-terminal residue" evidence="1">
    <location>
        <position position="1"/>
    </location>
</feature>
<evidence type="ECO:0000313" key="1">
    <source>
        <dbReference type="EMBL" id="GAI04251.1"/>
    </source>
</evidence>
<dbReference type="Pfam" id="PF01791">
    <property type="entry name" value="DeoC"/>
    <property type="match status" value="1"/>
</dbReference>
<dbReference type="SMART" id="SM01133">
    <property type="entry name" value="DeoC"/>
    <property type="match status" value="1"/>
</dbReference>
<accession>X1LEH2</accession>
<dbReference type="Gene3D" id="3.20.20.70">
    <property type="entry name" value="Aldolase class I"/>
    <property type="match status" value="1"/>
</dbReference>
<name>X1LEH2_9ZZZZ</name>
<sequence>GHPKASQASIITPIGSVDEALRIGADAVVVFVSLGGENEPEIISYVSEVGESCELLGMPFIAEAEYPTTYAAKDTSSFQKYGVEYLKRNVRLCTELGADIIKTNWSGDIESFAEIIEAAHRSVVVAGGPMTSDDQLLTRMEKAKKAGAIGCSVGRNIFEHENPEAMTRAIAQIFKGEKSSQEALSELQGKLAT</sequence>
<dbReference type="EMBL" id="BARV01005845">
    <property type="protein sequence ID" value="GAI04251.1"/>
    <property type="molecule type" value="Genomic_DNA"/>
</dbReference>
<reference evidence="1" key="1">
    <citation type="journal article" date="2014" name="Front. Microbiol.">
        <title>High frequency of phylogenetically diverse reductive dehalogenase-homologous genes in deep subseafloor sedimentary metagenomes.</title>
        <authorList>
            <person name="Kawai M."/>
            <person name="Futagami T."/>
            <person name="Toyoda A."/>
            <person name="Takaki Y."/>
            <person name="Nishi S."/>
            <person name="Hori S."/>
            <person name="Arai W."/>
            <person name="Tsubouchi T."/>
            <person name="Morono Y."/>
            <person name="Uchiyama I."/>
            <person name="Ito T."/>
            <person name="Fujiyama A."/>
            <person name="Inagaki F."/>
            <person name="Takami H."/>
        </authorList>
    </citation>
    <scope>NUCLEOTIDE SEQUENCE</scope>
    <source>
        <strain evidence="1">Expedition CK06-06</strain>
    </source>
</reference>
<dbReference type="AlphaFoldDB" id="X1LEH2"/>